<comment type="caution">
    <text evidence="2">The sequence shown here is derived from an EMBL/GenBank/DDBJ whole genome shotgun (WGS) entry which is preliminary data.</text>
</comment>
<name>A0A7K0CAE5_9ACTN</name>
<gene>
    <name evidence="2" type="ORF">SRB5_04840</name>
</gene>
<dbReference type="PANTHER" id="PTHR42685:SF22">
    <property type="entry name" value="CONDITIONED MEDIUM FACTOR RECEPTOR 1"/>
    <property type="match status" value="1"/>
</dbReference>
<organism evidence="2 3">
    <name type="scientific">Streptomyces smaragdinus</name>
    <dbReference type="NCBI Taxonomy" id="2585196"/>
    <lineage>
        <taxon>Bacteria</taxon>
        <taxon>Bacillati</taxon>
        <taxon>Actinomycetota</taxon>
        <taxon>Actinomycetes</taxon>
        <taxon>Kitasatosporales</taxon>
        <taxon>Streptomycetaceae</taxon>
        <taxon>Streptomyces</taxon>
    </lineage>
</organism>
<dbReference type="InterPro" id="IPR002938">
    <property type="entry name" value="FAD-bd"/>
</dbReference>
<evidence type="ECO:0000313" key="2">
    <source>
        <dbReference type="EMBL" id="MQY10376.1"/>
    </source>
</evidence>
<protein>
    <recommendedName>
        <fullName evidence="1">FAD-binding domain-containing protein</fullName>
    </recommendedName>
</protein>
<sequence>MHDVIVVGARVAGASTALLLARAGYRVLLLERSAFPKDTLSTLYIHQPGVALLGRWGVLDAVAASGCPPVDRVTYQVADVRLEGCSRPVDGRREAYAPRRTVLDPLLVDAAVAAGAEFRDGCAVEELLFDGDRVTGVRCGGREERAVLVVGADGMRSLVAAQARAATLIEDPELTCAYYTYWEGVADHFELYEAPGRWIGAIPTHDGSTLIGAYFPQSEFPRVRADARAAYLDAVRSAAPALAGRLAGLSPLERLYGTGTQRNFFRRASGPGWALVGDAAHHKDSITARGITDSFRQAQALADAIGTELHAPGRLNAALDSYAEGQKEMLIDDYHSTLTVAALEIHRDRLAMLRAVAGSAELLERYFSSVAGVIPVEELYTPELLEALYG</sequence>
<dbReference type="PRINTS" id="PR00420">
    <property type="entry name" value="RNGMNOXGNASE"/>
</dbReference>
<feature type="domain" description="FAD-binding" evidence="1">
    <location>
        <begin position="3"/>
        <end position="324"/>
    </location>
</feature>
<dbReference type="InterPro" id="IPR036188">
    <property type="entry name" value="FAD/NAD-bd_sf"/>
</dbReference>
<evidence type="ECO:0000259" key="1">
    <source>
        <dbReference type="Pfam" id="PF01494"/>
    </source>
</evidence>
<reference evidence="2 3" key="1">
    <citation type="submission" date="2019-10" db="EMBL/GenBank/DDBJ databases">
        <title>Streptomyces smaragdinus sp. nov. and Streptomyces fabii sp. nov., isolated from the gut of fungus growing-termite Macrotermes natalensis.</title>
        <authorList>
            <person name="Schwitalla J."/>
            <person name="Benndorf R."/>
            <person name="Martin K."/>
            <person name="De Beer W."/>
            <person name="Kaster A.-K."/>
            <person name="Vollmers J."/>
            <person name="Poulsen M."/>
            <person name="Beemelmanns C."/>
        </authorList>
    </citation>
    <scope>NUCLEOTIDE SEQUENCE [LARGE SCALE GENOMIC DNA]</scope>
    <source>
        <strain evidence="2 3">RB5</strain>
    </source>
</reference>
<keyword evidence="3" id="KW-1185">Reference proteome</keyword>
<proteinExistence type="predicted"/>
<dbReference type="GO" id="GO:0071949">
    <property type="term" value="F:FAD binding"/>
    <property type="evidence" value="ECO:0007669"/>
    <property type="project" value="InterPro"/>
</dbReference>
<dbReference type="EMBL" id="WEGJ01000001">
    <property type="protein sequence ID" value="MQY10376.1"/>
    <property type="molecule type" value="Genomic_DNA"/>
</dbReference>
<dbReference type="Gene3D" id="3.50.50.60">
    <property type="entry name" value="FAD/NAD(P)-binding domain"/>
    <property type="match status" value="1"/>
</dbReference>
<dbReference type="AlphaFoldDB" id="A0A7K0CAE5"/>
<accession>A0A7K0CAE5</accession>
<evidence type="ECO:0000313" key="3">
    <source>
        <dbReference type="Proteomes" id="UP000466345"/>
    </source>
</evidence>
<dbReference type="Proteomes" id="UP000466345">
    <property type="component" value="Unassembled WGS sequence"/>
</dbReference>
<dbReference type="OrthoDB" id="103324at2"/>
<dbReference type="RefSeq" id="WP_153449676.1">
    <property type="nucleotide sequence ID" value="NZ_WEGJ01000001.1"/>
</dbReference>
<dbReference type="PANTHER" id="PTHR42685">
    <property type="entry name" value="GERANYLGERANYL DIPHOSPHATE REDUCTASE"/>
    <property type="match status" value="1"/>
</dbReference>
<dbReference type="InterPro" id="IPR050407">
    <property type="entry name" value="Geranylgeranyl_reductase"/>
</dbReference>
<dbReference type="SUPFAM" id="SSF51905">
    <property type="entry name" value="FAD/NAD(P)-binding domain"/>
    <property type="match status" value="1"/>
</dbReference>
<dbReference type="Pfam" id="PF01494">
    <property type="entry name" value="FAD_binding_3"/>
    <property type="match status" value="1"/>
</dbReference>